<dbReference type="Proteomes" id="UP000812966">
    <property type="component" value="Unassembled WGS sequence"/>
</dbReference>
<name>A0A8K0JMA5_9TREE</name>
<dbReference type="PANTHER" id="PTHR14187:SF5">
    <property type="entry name" value="HEAT SHOCK 70 KDA PROTEIN 12A"/>
    <property type="match status" value="1"/>
</dbReference>
<protein>
    <submittedName>
        <fullName evidence="1">Uncharacterized protein</fullName>
    </submittedName>
</protein>
<dbReference type="EMBL" id="JABELV010000042">
    <property type="protein sequence ID" value="KAG7561960.1"/>
    <property type="molecule type" value="Genomic_DNA"/>
</dbReference>
<evidence type="ECO:0000313" key="2">
    <source>
        <dbReference type="Proteomes" id="UP000812966"/>
    </source>
</evidence>
<dbReference type="OrthoDB" id="2963168at2759"/>
<accession>A0A8K0JMA5</accession>
<organism evidence="1 2">
    <name type="scientific">Filobasidium floriforme</name>
    <dbReference type="NCBI Taxonomy" id="5210"/>
    <lineage>
        <taxon>Eukaryota</taxon>
        <taxon>Fungi</taxon>
        <taxon>Dikarya</taxon>
        <taxon>Basidiomycota</taxon>
        <taxon>Agaricomycotina</taxon>
        <taxon>Tremellomycetes</taxon>
        <taxon>Filobasidiales</taxon>
        <taxon>Filobasidiaceae</taxon>
        <taxon>Filobasidium</taxon>
    </lineage>
</organism>
<reference evidence="1" key="1">
    <citation type="submission" date="2020-04" db="EMBL/GenBank/DDBJ databases">
        <title>Analysis of mating type loci in Filobasidium floriforme.</title>
        <authorList>
            <person name="Nowrousian M."/>
        </authorList>
    </citation>
    <scope>NUCLEOTIDE SEQUENCE</scope>
    <source>
        <strain evidence="1">CBS 6242</strain>
    </source>
</reference>
<dbReference type="AlphaFoldDB" id="A0A8K0JMA5"/>
<evidence type="ECO:0000313" key="1">
    <source>
        <dbReference type="EMBL" id="KAG7561960.1"/>
    </source>
</evidence>
<comment type="caution">
    <text evidence="1">The sequence shown here is derived from an EMBL/GenBank/DDBJ whole genome shotgun (WGS) entry which is preliminary data.</text>
</comment>
<gene>
    <name evidence="1" type="ORF">FFLO_02600</name>
</gene>
<keyword evidence="2" id="KW-1185">Reference proteome</keyword>
<dbReference type="PANTHER" id="PTHR14187">
    <property type="entry name" value="ALPHA KINASE/ELONGATION FACTOR 2 KINASE"/>
    <property type="match status" value="1"/>
</dbReference>
<dbReference type="CDD" id="cd10170">
    <property type="entry name" value="ASKHA_NBD_HSP70"/>
    <property type="match status" value="1"/>
</dbReference>
<proteinExistence type="predicted"/>
<sequence>MTSFEALAKRMGSAGNSELLIVSFDIGTTQSGAALAYIAPEGKGSIAPVVIEKLPAKGGSLEPARTSANQNDADCIEVPPFRGKCLDKWGSQVGKLTKEEKEDLKSGKIVKVEWFKLHIDPEQNNNATHLTEPTKRLPKGKKGVDVWGEYLGRLSSAAKEAIKTDYHITWLEELEKRGKVRYVVTIPVAWQKGKLILIAKLCNDHDGAQETSCACRAYQARYDVKLEVLFGERGLRVTLLRAIGHLRPKDAGGGTVDFTSYRINQTDPIRLEEVGLASKVCLYSGSTYIDKSFRRVIKDHLQSSYPKTQAVSEMHIDKAVQMFSYEAKPDFTMKDVLPGCWKISENEDDFEDGEITVPWYSQQLRDRRVMALAFDEHVDKIVQSAGHIVADEKPKYIFCSGGLGDSVYLREKLEMHCSNVKIAQPDKQGSSTGSRAVTLGACIAGLRNCVEKRNVSVCIGCTTERRVQPWETVPMGETTRRQHGWTYLTNRFTVIINPNINVGEKEHYEKTLCQEFPHPLKGPGRCTLKILQTHSKIVPVRSTDPVLSEIGQFSFSIPVHATHRIQLAPDGTSIAQYTFKVKVFYGDTELRAAAYTLEDEVLGGNTFLEGPAKIQK</sequence>